<accession>A0A484L139</accession>
<dbReference type="OrthoDB" id="1306247at2759"/>
<feature type="coiled-coil region" evidence="1">
    <location>
        <begin position="95"/>
        <end position="122"/>
    </location>
</feature>
<keyword evidence="1" id="KW-0175">Coiled coil</keyword>
<organism evidence="3 4">
    <name type="scientific">Cuscuta campestris</name>
    <dbReference type="NCBI Taxonomy" id="132261"/>
    <lineage>
        <taxon>Eukaryota</taxon>
        <taxon>Viridiplantae</taxon>
        <taxon>Streptophyta</taxon>
        <taxon>Embryophyta</taxon>
        <taxon>Tracheophyta</taxon>
        <taxon>Spermatophyta</taxon>
        <taxon>Magnoliopsida</taxon>
        <taxon>eudicotyledons</taxon>
        <taxon>Gunneridae</taxon>
        <taxon>Pentapetalae</taxon>
        <taxon>asterids</taxon>
        <taxon>lamiids</taxon>
        <taxon>Solanales</taxon>
        <taxon>Convolvulaceae</taxon>
        <taxon>Cuscuteae</taxon>
        <taxon>Cuscuta</taxon>
        <taxon>Cuscuta subgen. Grammica</taxon>
        <taxon>Cuscuta sect. Cleistogrammica</taxon>
    </lineage>
</organism>
<reference evidence="3 4" key="1">
    <citation type="submission" date="2018-04" db="EMBL/GenBank/DDBJ databases">
        <authorList>
            <person name="Vogel A."/>
        </authorList>
    </citation>
    <scope>NUCLEOTIDE SEQUENCE [LARGE SCALE GENOMIC DNA]</scope>
</reference>
<dbReference type="PANTHER" id="PTHR45835">
    <property type="entry name" value="YALI0A06105P"/>
    <property type="match status" value="1"/>
</dbReference>
<protein>
    <recommendedName>
        <fullName evidence="2">Tf2-1-like SH3-like domain-containing protein</fullName>
    </recommendedName>
</protein>
<proteinExistence type="predicted"/>
<dbReference type="Gene3D" id="3.30.420.10">
    <property type="entry name" value="Ribonuclease H-like superfamily/Ribonuclease H"/>
    <property type="match status" value="1"/>
</dbReference>
<dbReference type="Pfam" id="PF24626">
    <property type="entry name" value="SH3_Tf2-1"/>
    <property type="match status" value="1"/>
</dbReference>
<evidence type="ECO:0000256" key="1">
    <source>
        <dbReference type="SAM" id="Coils"/>
    </source>
</evidence>
<gene>
    <name evidence="3" type="ORF">CCAM_LOCUS11819</name>
</gene>
<feature type="domain" description="Tf2-1-like SH3-like" evidence="2">
    <location>
        <begin position="132"/>
        <end position="196"/>
    </location>
</feature>
<name>A0A484L139_9ASTE</name>
<dbReference type="AlphaFoldDB" id="A0A484L139"/>
<dbReference type="InterPro" id="IPR036397">
    <property type="entry name" value="RNaseH_sf"/>
</dbReference>
<dbReference type="GO" id="GO:0003676">
    <property type="term" value="F:nucleic acid binding"/>
    <property type="evidence" value="ECO:0007669"/>
    <property type="project" value="InterPro"/>
</dbReference>
<keyword evidence="4" id="KW-1185">Reference proteome</keyword>
<dbReference type="InterPro" id="IPR012337">
    <property type="entry name" value="RNaseH-like_sf"/>
</dbReference>
<evidence type="ECO:0000313" key="4">
    <source>
        <dbReference type="Proteomes" id="UP000595140"/>
    </source>
</evidence>
<dbReference type="Proteomes" id="UP000595140">
    <property type="component" value="Unassembled WGS sequence"/>
</dbReference>
<dbReference type="SUPFAM" id="SSF53098">
    <property type="entry name" value="Ribonuclease H-like"/>
    <property type="match status" value="1"/>
</dbReference>
<evidence type="ECO:0000259" key="2">
    <source>
        <dbReference type="Pfam" id="PF24626"/>
    </source>
</evidence>
<sequence>MDFITGLPPSHGFTVIMVVVDRLSKYAHFGDLSSGYDAPKHRWSRFLAWAELALNCSHHDAIGMSPFQALYDRPLPFLFPTLSIRARTPTVEDLLRDRAAMLDELKLQLRKVQQRMRDQAKQHRRDISFIVGDLVLLKLQPYRQHSVARLASLKLARWYYGPFEVMERIGEVAYRLQLPEGCQIHDVFHVSLLIPFRQDRNSPFQWSSLVHAQFLAQLQCWGNTQSWWMARRKTSGLFARQMARMATTRGNLWVKPVLNPGGTATSLPGSSA</sequence>
<evidence type="ECO:0000313" key="3">
    <source>
        <dbReference type="EMBL" id="VFQ70043.1"/>
    </source>
</evidence>
<dbReference type="InterPro" id="IPR056924">
    <property type="entry name" value="SH3_Tf2-1"/>
</dbReference>
<dbReference type="EMBL" id="OOIL02000879">
    <property type="protein sequence ID" value="VFQ70043.1"/>
    <property type="molecule type" value="Genomic_DNA"/>
</dbReference>
<dbReference type="PANTHER" id="PTHR45835:SF99">
    <property type="entry name" value="CHROMO DOMAIN-CONTAINING PROTEIN-RELATED"/>
    <property type="match status" value="1"/>
</dbReference>